<dbReference type="Proteomes" id="UP001519921">
    <property type="component" value="Unassembled WGS sequence"/>
</dbReference>
<reference evidence="2 3" key="1">
    <citation type="submission" date="2021-07" db="EMBL/GenBank/DDBJ databases">
        <title>Clostridium weizhouense sp. nov., an anaerobic bacterium isolated from activated sludge of Petroleum wastewater.</title>
        <authorList>
            <person name="Li Q."/>
        </authorList>
    </citation>
    <scope>NUCLEOTIDE SEQUENCE [LARGE SCALE GENOMIC DNA]</scope>
    <source>
        <strain evidence="2 3">YB-6</strain>
    </source>
</reference>
<gene>
    <name evidence="2" type="ORF">KYD98_01515</name>
</gene>
<evidence type="ECO:0000313" key="2">
    <source>
        <dbReference type="EMBL" id="MBW6408766.1"/>
    </source>
</evidence>
<feature type="compositionally biased region" description="Basic and acidic residues" evidence="1">
    <location>
        <begin position="49"/>
        <end position="59"/>
    </location>
</feature>
<feature type="region of interest" description="Disordered" evidence="1">
    <location>
        <begin position="28"/>
        <end position="59"/>
    </location>
</feature>
<accession>A0ABS7AM48</accession>
<proteinExistence type="predicted"/>
<sequence>MSNKNLNKQNECNCTEKYEVSFEEKKAKVDPSKPCDPTNPDYPWVSCGIDKKTKDNEEK</sequence>
<name>A0ABS7AM48_9CLOT</name>
<evidence type="ECO:0000313" key="3">
    <source>
        <dbReference type="Proteomes" id="UP001519921"/>
    </source>
</evidence>
<keyword evidence="3" id="KW-1185">Reference proteome</keyword>
<dbReference type="EMBL" id="JAHXPT010000001">
    <property type="protein sequence ID" value="MBW6408766.1"/>
    <property type="molecule type" value="Genomic_DNA"/>
</dbReference>
<comment type="caution">
    <text evidence="2">The sequence shown here is derived from an EMBL/GenBank/DDBJ whole genome shotgun (WGS) entry which is preliminary data.</text>
</comment>
<organism evidence="2 3">
    <name type="scientific">Clostridium weizhouense</name>
    <dbReference type="NCBI Taxonomy" id="2859781"/>
    <lineage>
        <taxon>Bacteria</taxon>
        <taxon>Bacillati</taxon>
        <taxon>Bacillota</taxon>
        <taxon>Clostridia</taxon>
        <taxon>Eubacteriales</taxon>
        <taxon>Clostridiaceae</taxon>
        <taxon>Clostridium</taxon>
    </lineage>
</organism>
<evidence type="ECO:0000256" key="1">
    <source>
        <dbReference type="SAM" id="MobiDB-lite"/>
    </source>
</evidence>
<dbReference type="RefSeq" id="WP_219777822.1">
    <property type="nucleotide sequence ID" value="NZ_JAHXPT010000001.1"/>
</dbReference>
<protein>
    <submittedName>
        <fullName evidence="2">Uncharacterized protein</fullName>
    </submittedName>
</protein>